<dbReference type="NCBIfam" id="NF003814">
    <property type="entry name" value="PRK05406.1-3"/>
    <property type="match status" value="1"/>
</dbReference>
<dbReference type="Pfam" id="PF03746">
    <property type="entry name" value="LamB_YcsF"/>
    <property type="match status" value="1"/>
</dbReference>
<dbReference type="Gene3D" id="3.20.20.370">
    <property type="entry name" value="Glycoside hydrolase/deacetylase"/>
    <property type="match status" value="1"/>
</dbReference>
<dbReference type="PANTHER" id="PTHR30292">
    <property type="entry name" value="UNCHARACTERIZED PROTEIN YBGL-RELATED"/>
    <property type="match status" value="1"/>
</dbReference>
<evidence type="ECO:0000313" key="1">
    <source>
        <dbReference type="EMBL" id="MDN4522877.1"/>
    </source>
</evidence>
<evidence type="ECO:0000313" key="2">
    <source>
        <dbReference type="Proteomes" id="UP001172721"/>
    </source>
</evidence>
<dbReference type="GO" id="GO:0017168">
    <property type="term" value="F:5-oxoprolinase (ATP-hydrolyzing) activity"/>
    <property type="evidence" value="ECO:0007669"/>
    <property type="project" value="UniProtKB-EC"/>
</dbReference>
<reference evidence="1" key="1">
    <citation type="submission" date="2023-07" db="EMBL/GenBank/DDBJ databases">
        <title>Fictibacillus sp. isolated from freshwater pond.</title>
        <authorList>
            <person name="Kirdat K."/>
            <person name="Bhat A."/>
            <person name="Mourya A."/>
            <person name="Yadav A."/>
        </authorList>
    </citation>
    <scope>NUCLEOTIDE SEQUENCE</scope>
    <source>
        <strain evidence="1">NE201</strain>
    </source>
</reference>
<dbReference type="InterPro" id="IPR005501">
    <property type="entry name" value="LamB/YcsF/PxpA-like"/>
</dbReference>
<protein>
    <submittedName>
        <fullName evidence="1">5-oxoprolinase subunit PxpA</fullName>
        <ecNumber evidence="1">3.5.2.9</ecNumber>
    </submittedName>
</protein>
<comment type="caution">
    <text evidence="1">The sequence shown here is derived from an EMBL/GenBank/DDBJ whole genome shotgun (WGS) entry which is preliminary data.</text>
</comment>
<name>A0ABT8HQ37_9BACL</name>
<dbReference type="SUPFAM" id="SSF88713">
    <property type="entry name" value="Glycoside hydrolase/deacetylase"/>
    <property type="match status" value="1"/>
</dbReference>
<dbReference type="Proteomes" id="UP001172721">
    <property type="component" value="Unassembled WGS sequence"/>
</dbReference>
<gene>
    <name evidence="1" type="ORF">QYB97_00230</name>
</gene>
<keyword evidence="1" id="KW-0808">Transferase</keyword>
<keyword evidence="1" id="KW-0032">Aminotransferase</keyword>
<sequence length="246" mass="27110">MKKEMDLNCDVGESFGIYRYGSDEAVMPFVSSANIACGFHAGDPHVIKKTIDLAASYGVRIGAHVGFPDRIGFGTRDIKADAQEVYDYIIYQMGALDGFLTIAGLSMSHIKLHGSLYMMASEQKEISCATIEAIQAFNPGLDVYALPGSELSIRAEGAGLRVMNEYYADRPYDVNGEKRFGWCEEEIGSPFKIAETVMKVLDQESCDLQTVCVHSDTREAANIMKLVRNTLVHAGWSIRSCKKLLV</sequence>
<dbReference type="RefSeq" id="WP_301163950.1">
    <property type="nucleotide sequence ID" value="NZ_JAUHTR010000001.1"/>
</dbReference>
<dbReference type="CDD" id="cd10787">
    <property type="entry name" value="LamB_YcsF_like"/>
    <property type="match status" value="1"/>
</dbReference>
<dbReference type="GO" id="GO:0008483">
    <property type="term" value="F:transaminase activity"/>
    <property type="evidence" value="ECO:0007669"/>
    <property type="project" value="UniProtKB-KW"/>
</dbReference>
<accession>A0ABT8HQ37</accession>
<organism evidence="1 2">
    <name type="scientific">Fictibacillus fluitans</name>
    <dbReference type="NCBI Taxonomy" id="3058422"/>
    <lineage>
        <taxon>Bacteria</taxon>
        <taxon>Bacillati</taxon>
        <taxon>Bacillota</taxon>
        <taxon>Bacilli</taxon>
        <taxon>Bacillales</taxon>
        <taxon>Fictibacillaceae</taxon>
        <taxon>Fictibacillus</taxon>
    </lineage>
</organism>
<dbReference type="EC" id="3.5.2.9" evidence="1"/>
<proteinExistence type="predicted"/>
<dbReference type="PANTHER" id="PTHR30292:SF0">
    <property type="entry name" value="5-OXOPROLINASE SUBUNIT A"/>
    <property type="match status" value="1"/>
</dbReference>
<keyword evidence="2" id="KW-1185">Reference proteome</keyword>
<keyword evidence="1" id="KW-0378">Hydrolase</keyword>
<dbReference type="EMBL" id="JAUHTR010000001">
    <property type="protein sequence ID" value="MDN4522877.1"/>
    <property type="molecule type" value="Genomic_DNA"/>
</dbReference>
<dbReference type="InterPro" id="IPR011330">
    <property type="entry name" value="Glyco_hydro/deAcase_b/a-brl"/>
</dbReference>